<reference evidence="2 3" key="1">
    <citation type="journal article" date="2011" name="J. Bacteriol.">
        <title>Complete genome sequence of the type strain Cupriavidus necator N-1.</title>
        <authorList>
            <person name="Poehlein A."/>
            <person name="Kusian B."/>
            <person name="Friedrich B."/>
            <person name="Daniel R."/>
            <person name="Bowien B."/>
        </authorList>
    </citation>
    <scope>NUCLEOTIDE SEQUENCE [LARGE SCALE GENOMIC DNA]</scope>
    <source>
        <strain evidence="3">ATCC 43291 / DSM 13513 / CCUG 52238 / LMG 8453 / N-1</strain>
        <plasmid evidence="2 3">pBB1</plasmid>
    </source>
</reference>
<geneLocation type="plasmid" evidence="2 3">
    <name>pBB1</name>
</geneLocation>
<evidence type="ECO:0000313" key="3">
    <source>
        <dbReference type="Proteomes" id="UP000006798"/>
    </source>
</evidence>
<sequence>MPPQLRRPVARQAQPRGQSGRIGGQDMALNAPVQLADGIGDAWQAVRFKAGEDVWSR</sequence>
<feature type="region of interest" description="Disordered" evidence="1">
    <location>
        <begin position="1"/>
        <end position="25"/>
    </location>
</feature>
<keyword evidence="2" id="KW-0614">Plasmid</keyword>
<dbReference type="Proteomes" id="UP000006798">
    <property type="component" value="Plasmid pBB1"/>
</dbReference>
<organism evidence="2 3">
    <name type="scientific">Cupriavidus necator (strain ATCC 43291 / DSM 13513 / CCUG 52238 / LMG 8453 / N-1)</name>
    <name type="common">Ralstonia eutropha</name>
    <dbReference type="NCBI Taxonomy" id="1042878"/>
    <lineage>
        <taxon>Bacteria</taxon>
        <taxon>Pseudomonadati</taxon>
        <taxon>Pseudomonadota</taxon>
        <taxon>Betaproteobacteria</taxon>
        <taxon>Burkholderiales</taxon>
        <taxon>Burkholderiaceae</taxon>
        <taxon>Cupriavidus</taxon>
    </lineage>
</organism>
<evidence type="ECO:0000256" key="1">
    <source>
        <dbReference type="SAM" id="MobiDB-lite"/>
    </source>
</evidence>
<dbReference type="HOGENOM" id="CLU_2989061_0_0_4"/>
<evidence type="ECO:0000313" key="2">
    <source>
        <dbReference type="EMBL" id="AEI82748.1"/>
    </source>
</evidence>
<accession>F8GW59</accession>
<dbReference type="KEGG" id="cnc:CNE_BB1p13490"/>
<protein>
    <submittedName>
        <fullName evidence="2">Uncharacterized protein</fullName>
    </submittedName>
</protein>
<proteinExistence type="predicted"/>
<gene>
    <name evidence="2" type="ordered locus">CNE_BB1p13490</name>
</gene>
<name>F8GW59_CUPNN</name>
<dbReference type="EMBL" id="CP002879">
    <property type="protein sequence ID" value="AEI82748.1"/>
    <property type="molecule type" value="Genomic_DNA"/>
</dbReference>
<dbReference type="AlphaFoldDB" id="F8GW59"/>